<keyword evidence="6" id="KW-1185">Reference proteome</keyword>
<dbReference type="Pfam" id="PF01344">
    <property type="entry name" value="Kelch_1"/>
    <property type="match status" value="2"/>
</dbReference>
<dbReference type="SUPFAM" id="SSF54695">
    <property type="entry name" value="POZ domain"/>
    <property type="match status" value="1"/>
</dbReference>
<protein>
    <submittedName>
        <fullName evidence="5">KLHL24 protein</fullName>
    </submittedName>
</protein>
<dbReference type="Gene3D" id="2.120.10.80">
    <property type="entry name" value="Kelch-type beta propeller"/>
    <property type="match status" value="1"/>
</dbReference>
<gene>
    <name evidence="5" type="primary">KLHL24</name>
    <name evidence="5" type="ORF">BLAG_LOCUS23262</name>
</gene>
<dbReference type="SMART" id="SM00612">
    <property type="entry name" value="Kelch"/>
    <property type="match status" value="2"/>
</dbReference>
<evidence type="ECO:0000256" key="1">
    <source>
        <dbReference type="ARBA" id="ARBA00022441"/>
    </source>
</evidence>
<dbReference type="PANTHER" id="PTHR24412:SF272">
    <property type="entry name" value="KELCH-LIKE PROTEIN DIABLO"/>
    <property type="match status" value="1"/>
</dbReference>
<evidence type="ECO:0000259" key="4">
    <source>
        <dbReference type="SMART" id="SM00875"/>
    </source>
</evidence>
<organism evidence="5 6">
    <name type="scientific">Branchiostoma lanceolatum</name>
    <name type="common">Common lancelet</name>
    <name type="synonym">Amphioxus lanceolatum</name>
    <dbReference type="NCBI Taxonomy" id="7740"/>
    <lineage>
        <taxon>Eukaryota</taxon>
        <taxon>Metazoa</taxon>
        <taxon>Chordata</taxon>
        <taxon>Cephalochordata</taxon>
        <taxon>Leptocardii</taxon>
        <taxon>Amphioxiformes</taxon>
        <taxon>Branchiostomatidae</taxon>
        <taxon>Branchiostoma</taxon>
    </lineage>
</organism>
<dbReference type="EMBL" id="OV696693">
    <property type="protein sequence ID" value="CAH1271168.1"/>
    <property type="molecule type" value="Genomic_DNA"/>
</dbReference>
<dbReference type="InterPro" id="IPR000210">
    <property type="entry name" value="BTB/POZ_dom"/>
</dbReference>
<dbReference type="Pfam" id="PF00651">
    <property type="entry name" value="BTB"/>
    <property type="match status" value="1"/>
</dbReference>
<dbReference type="OrthoDB" id="9978265at2759"/>
<evidence type="ECO:0000313" key="5">
    <source>
        <dbReference type="EMBL" id="CAH1271168.1"/>
    </source>
</evidence>
<accession>A0A8K0A8B0</accession>
<name>A0A8K0A8B0_BRALA</name>
<evidence type="ECO:0000313" key="6">
    <source>
        <dbReference type="Proteomes" id="UP000838412"/>
    </source>
</evidence>
<evidence type="ECO:0000259" key="3">
    <source>
        <dbReference type="SMART" id="SM00225"/>
    </source>
</evidence>
<keyword evidence="1" id="KW-0880">Kelch repeat</keyword>
<dbReference type="SMART" id="SM00225">
    <property type="entry name" value="BTB"/>
    <property type="match status" value="1"/>
</dbReference>
<dbReference type="Proteomes" id="UP000838412">
    <property type="component" value="Chromosome 8"/>
</dbReference>
<dbReference type="Pfam" id="PF07707">
    <property type="entry name" value="BACK"/>
    <property type="match status" value="1"/>
</dbReference>
<feature type="domain" description="BACK" evidence="4">
    <location>
        <begin position="186"/>
        <end position="287"/>
    </location>
</feature>
<dbReference type="InterPro" id="IPR015915">
    <property type="entry name" value="Kelch-typ_b-propeller"/>
</dbReference>
<dbReference type="FunFam" id="1.25.40.420:FF:000001">
    <property type="entry name" value="Kelch-like family member 12"/>
    <property type="match status" value="1"/>
</dbReference>
<dbReference type="SUPFAM" id="SSF117281">
    <property type="entry name" value="Kelch motif"/>
    <property type="match status" value="1"/>
</dbReference>
<dbReference type="InterPro" id="IPR006652">
    <property type="entry name" value="Kelch_1"/>
</dbReference>
<sequence length="572" mass="64826">MDEWVPYEYDYNYDYDFDYDYDDDDSNGSDRYDDSDSYDGNYSHYVRKGDRESYDEDGTCLFENSSHCHELLAELNSQRQTGNFLDVVVKVQSRKIRCHRAVLASTPYFKAMLSSKLTERKSKVVRLHGIDSISFSKVLDFLYTGEIRIGKDDVQDILQAAHMLQIDKITEYCRNFIEKNLSLSNCIGVMRLADLYGFSDLREKARDEALSQFSELGGNEEFLTLSTEELMDLLKDENLRVADEEEVLDAVIRWLDHDPENRSTAIVTIFQEIRLPSVRVIALMKLESHPVIQGYAECLTKATAAKEKHLATTRRVIASAEVEEAILRPRLGTSDDLAIIVGGWKINKEIPLNCVICLEPDSEQCYRVSNLPTPVSGYMSVTNAEGHLYVTGGRVHPLVGDQGPHSAPSRQAFRYDFPTDTWSELPDMPRGRAGHKSVVVDGKLFLVGGDTDDTPGFSIDCYDLEEGAWINPPTFPAIDRSSDLARRYDGMLQQKDVVDSIIYYKFDEDNRSTSSDEPDTTLDIPFDLVGHSFLGAKKSSIGWYCRDLDKLENEDDETDSSDRVVICIPVFS</sequence>
<proteinExistence type="predicted"/>
<feature type="domain" description="BTB" evidence="3">
    <location>
        <begin position="85"/>
        <end position="181"/>
    </location>
</feature>
<dbReference type="Gene3D" id="1.25.40.420">
    <property type="match status" value="1"/>
</dbReference>
<dbReference type="Gene3D" id="3.30.710.10">
    <property type="entry name" value="Potassium Channel Kv1.1, Chain A"/>
    <property type="match status" value="1"/>
</dbReference>
<dbReference type="InterPro" id="IPR011333">
    <property type="entry name" value="SKP1/BTB/POZ_sf"/>
</dbReference>
<evidence type="ECO:0000256" key="2">
    <source>
        <dbReference type="ARBA" id="ARBA00022737"/>
    </source>
</evidence>
<dbReference type="SMART" id="SM00875">
    <property type="entry name" value="BACK"/>
    <property type="match status" value="1"/>
</dbReference>
<keyword evidence="2" id="KW-0677">Repeat</keyword>
<dbReference type="AlphaFoldDB" id="A0A8K0A8B0"/>
<dbReference type="InterPro" id="IPR011705">
    <property type="entry name" value="BACK"/>
</dbReference>
<reference evidence="5" key="1">
    <citation type="submission" date="2022-01" db="EMBL/GenBank/DDBJ databases">
        <authorList>
            <person name="Braso-Vives M."/>
        </authorList>
    </citation>
    <scope>NUCLEOTIDE SEQUENCE</scope>
</reference>
<dbReference type="PANTHER" id="PTHR24412">
    <property type="entry name" value="KELCH PROTEIN"/>
    <property type="match status" value="1"/>
</dbReference>